<organism evidence="3 4">
    <name type="scientific">Klenkia brasiliensis</name>
    <dbReference type="NCBI Taxonomy" id="333142"/>
    <lineage>
        <taxon>Bacteria</taxon>
        <taxon>Bacillati</taxon>
        <taxon>Actinomycetota</taxon>
        <taxon>Actinomycetes</taxon>
        <taxon>Geodermatophilales</taxon>
        <taxon>Geodermatophilaceae</taxon>
        <taxon>Klenkia</taxon>
    </lineage>
</organism>
<evidence type="ECO:0000313" key="3">
    <source>
        <dbReference type="EMBL" id="SDG24191.1"/>
    </source>
</evidence>
<protein>
    <submittedName>
        <fullName evidence="3">Uncharacterized protein</fullName>
    </submittedName>
</protein>
<name>A0A1G7SMM8_9ACTN</name>
<evidence type="ECO:0000256" key="1">
    <source>
        <dbReference type="SAM" id="MobiDB-lite"/>
    </source>
</evidence>
<keyword evidence="2" id="KW-0812">Transmembrane</keyword>
<dbReference type="EMBL" id="FNCF01000003">
    <property type="protein sequence ID" value="SDG24191.1"/>
    <property type="molecule type" value="Genomic_DNA"/>
</dbReference>
<dbReference type="AlphaFoldDB" id="A0A1G7SMM8"/>
<reference evidence="4" key="1">
    <citation type="submission" date="2016-10" db="EMBL/GenBank/DDBJ databases">
        <authorList>
            <person name="Varghese N."/>
            <person name="Submissions S."/>
        </authorList>
    </citation>
    <scope>NUCLEOTIDE SEQUENCE [LARGE SCALE GENOMIC DNA]</scope>
    <source>
        <strain evidence="4">DSM 44526</strain>
    </source>
</reference>
<accession>A0A1G7SMM8</accession>
<keyword evidence="2" id="KW-0472">Membrane</keyword>
<evidence type="ECO:0000256" key="2">
    <source>
        <dbReference type="SAM" id="Phobius"/>
    </source>
</evidence>
<dbReference type="RefSeq" id="WP_091062190.1">
    <property type="nucleotide sequence ID" value="NZ_FNCF01000003.1"/>
</dbReference>
<proteinExistence type="predicted"/>
<gene>
    <name evidence="3" type="ORF">SAMN05660324_2085</name>
</gene>
<feature type="transmembrane region" description="Helical" evidence="2">
    <location>
        <begin position="20"/>
        <end position="40"/>
    </location>
</feature>
<dbReference type="Proteomes" id="UP000198863">
    <property type="component" value="Unassembled WGS sequence"/>
</dbReference>
<sequence length="66" mass="6918">MSEDPRRGEQGRFSRRTGRAYVLGVVVLAVVVVLGVLLGVGRCAPGTPDEDTSSAVVVEQVRPGPV</sequence>
<evidence type="ECO:0000313" key="4">
    <source>
        <dbReference type="Proteomes" id="UP000198863"/>
    </source>
</evidence>
<feature type="region of interest" description="Disordered" evidence="1">
    <location>
        <begin position="45"/>
        <end position="66"/>
    </location>
</feature>
<keyword evidence="4" id="KW-1185">Reference proteome</keyword>
<keyword evidence="2" id="KW-1133">Transmembrane helix</keyword>